<evidence type="ECO:0000313" key="2">
    <source>
        <dbReference type="Proteomes" id="UP001596514"/>
    </source>
</evidence>
<evidence type="ECO:0008006" key="3">
    <source>
        <dbReference type="Google" id="ProtNLM"/>
    </source>
</evidence>
<dbReference type="RefSeq" id="WP_343976815.1">
    <property type="nucleotide sequence ID" value="NZ_BAAAGK010000143.1"/>
</dbReference>
<comment type="caution">
    <text evidence="1">The sequence shown here is derived from an EMBL/GenBank/DDBJ whole genome shotgun (WGS) entry which is preliminary data.</text>
</comment>
<name>A0ABW2TCB2_9ACTN</name>
<dbReference type="EMBL" id="JBHTEE010000001">
    <property type="protein sequence ID" value="MFC7606300.1"/>
    <property type="molecule type" value="Genomic_DNA"/>
</dbReference>
<organism evidence="1 2">
    <name type="scientific">Streptosporangium amethystogenes subsp. fukuiense</name>
    <dbReference type="NCBI Taxonomy" id="698418"/>
    <lineage>
        <taxon>Bacteria</taxon>
        <taxon>Bacillati</taxon>
        <taxon>Actinomycetota</taxon>
        <taxon>Actinomycetes</taxon>
        <taxon>Streptosporangiales</taxon>
        <taxon>Streptosporangiaceae</taxon>
        <taxon>Streptosporangium</taxon>
    </lineage>
</organism>
<evidence type="ECO:0000313" key="1">
    <source>
        <dbReference type="EMBL" id="MFC7606300.1"/>
    </source>
</evidence>
<dbReference type="Proteomes" id="UP001596514">
    <property type="component" value="Unassembled WGS sequence"/>
</dbReference>
<accession>A0ABW2TCB2</accession>
<gene>
    <name evidence="1" type="ORF">ACFQVD_39990</name>
</gene>
<reference evidence="2" key="1">
    <citation type="journal article" date="2019" name="Int. J. Syst. Evol. Microbiol.">
        <title>The Global Catalogue of Microorganisms (GCM) 10K type strain sequencing project: providing services to taxonomists for standard genome sequencing and annotation.</title>
        <authorList>
            <consortium name="The Broad Institute Genomics Platform"/>
            <consortium name="The Broad Institute Genome Sequencing Center for Infectious Disease"/>
            <person name="Wu L."/>
            <person name="Ma J."/>
        </authorList>
    </citation>
    <scope>NUCLEOTIDE SEQUENCE [LARGE SCALE GENOMIC DNA]</scope>
    <source>
        <strain evidence="2">JCM 10083</strain>
    </source>
</reference>
<protein>
    <recommendedName>
        <fullName evidence="3">WXG100 family type VII secretion target</fullName>
    </recommendedName>
</protein>
<sequence>MATHNGYEVYPQAIRLRSPDFTAHGRTLEDARGSLKTTLAAAGSPWGDDHFGKQFEKGYLPLMEAVLQRLDEAAKALYELRTGLDLVATRYEEAERQSTIRP</sequence>
<keyword evidence="2" id="KW-1185">Reference proteome</keyword>
<dbReference type="Gene3D" id="1.10.287.1060">
    <property type="entry name" value="ESAT-6-like"/>
    <property type="match status" value="1"/>
</dbReference>
<proteinExistence type="predicted"/>